<keyword evidence="2" id="KW-1003">Cell membrane</keyword>
<feature type="transmembrane region" description="Helical" evidence="6">
    <location>
        <begin position="192"/>
        <end position="211"/>
    </location>
</feature>
<evidence type="ECO:0000256" key="5">
    <source>
        <dbReference type="ARBA" id="ARBA00023136"/>
    </source>
</evidence>
<dbReference type="AlphaFoldDB" id="I0YQD7"/>
<keyword evidence="3 6" id="KW-0812">Transmembrane</keyword>
<dbReference type="RefSeq" id="XP_005645150.1">
    <property type="nucleotide sequence ID" value="XM_005645093.1"/>
</dbReference>
<dbReference type="KEGG" id="csl:COCSUDRAFT_67445"/>
<organism evidence="7 8">
    <name type="scientific">Coccomyxa subellipsoidea (strain C-169)</name>
    <name type="common">Green microalga</name>
    <dbReference type="NCBI Taxonomy" id="574566"/>
    <lineage>
        <taxon>Eukaryota</taxon>
        <taxon>Viridiplantae</taxon>
        <taxon>Chlorophyta</taxon>
        <taxon>core chlorophytes</taxon>
        <taxon>Trebouxiophyceae</taxon>
        <taxon>Trebouxiophyceae incertae sedis</taxon>
        <taxon>Coccomyxaceae</taxon>
        <taxon>Coccomyxa</taxon>
        <taxon>Coccomyxa subellipsoidea</taxon>
    </lineage>
</organism>
<dbReference type="Proteomes" id="UP000007264">
    <property type="component" value="Unassembled WGS sequence"/>
</dbReference>
<protein>
    <recommendedName>
        <fullName evidence="9">EamA domain-containing protein</fullName>
    </recommendedName>
</protein>
<feature type="transmembrane region" description="Helical" evidence="6">
    <location>
        <begin position="7"/>
        <end position="27"/>
    </location>
</feature>
<accession>I0YQD7</accession>
<evidence type="ECO:0000256" key="1">
    <source>
        <dbReference type="ARBA" id="ARBA00004651"/>
    </source>
</evidence>
<feature type="transmembrane region" description="Helical" evidence="6">
    <location>
        <begin position="158"/>
        <end position="177"/>
    </location>
</feature>
<proteinExistence type="predicted"/>
<dbReference type="eggNOG" id="ENOG502SSZ8">
    <property type="taxonomic scope" value="Eukaryota"/>
</dbReference>
<feature type="transmembrane region" description="Helical" evidence="6">
    <location>
        <begin position="315"/>
        <end position="333"/>
    </location>
</feature>
<evidence type="ECO:0000256" key="4">
    <source>
        <dbReference type="ARBA" id="ARBA00022989"/>
    </source>
</evidence>
<evidence type="ECO:0000313" key="7">
    <source>
        <dbReference type="EMBL" id="EIE20606.1"/>
    </source>
</evidence>
<keyword evidence="4 6" id="KW-1133">Transmembrane helix</keyword>
<dbReference type="SUPFAM" id="SSF103481">
    <property type="entry name" value="Multidrug resistance efflux transporter EmrE"/>
    <property type="match status" value="1"/>
</dbReference>
<dbReference type="PANTHER" id="PTHR42920:SF11">
    <property type="entry name" value="INNER MEMBRANE PROTEIN YTFF"/>
    <property type="match status" value="1"/>
</dbReference>
<feature type="transmembrane region" description="Helical" evidence="6">
    <location>
        <begin position="47"/>
        <end position="70"/>
    </location>
</feature>
<feature type="transmembrane region" description="Helical" evidence="6">
    <location>
        <begin position="288"/>
        <end position="309"/>
    </location>
</feature>
<dbReference type="PANTHER" id="PTHR42920">
    <property type="entry name" value="OS03G0707200 PROTEIN-RELATED"/>
    <property type="match status" value="1"/>
</dbReference>
<evidence type="ECO:0000313" key="8">
    <source>
        <dbReference type="Proteomes" id="UP000007264"/>
    </source>
</evidence>
<evidence type="ECO:0008006" key="9">
    <source>
        <dbReference type="Google" id="ProtNLM"/>
    </source>
</evidence>
<comment type="subcellular location">
    <subcellularLocation>
        <location evidence="1">Cell membrane</location>
        <topology evidence="1">Multi-pass membrane protein</topology>
    </subcellularLocation>
</comment>
<evidence type="ECO:0000256" key="2">
    <source>
        <dbReference type="ARBA" id="ARBA00022475"/>
    </source>
</evidence>
<dbReference type="InterPro" id="IPR051258">
    <property type="entry name" value="Diverse_Substrate_Transporter"/>
</dbReference>
<keyword evidence="5 6" id="KW-0472">Membrane</keyword>
<evidence type="ECO:0000256" key="6">
    <source>
        <dbReference type="SAM" id="Phobius"/>
    </source>
</evidence>
<dbReference type="GeneID" id="17038582"/>
<gene>
    <name evidence="7" type="ORF">COCSUDRAFT_67445</name>
</gene>
<evidence type="ECO:0000256" key="3">
    <source>
        <dbReference type="ARBA" id="ARBA00022692"/>
    </source>
</evidence>
<feature type="transmembrane region" description="Helical" evidence="6">
    <location>
        <begin position="259"/>
        <end position="276"/>
    </location>
</feature>
<dbReference type="InterPro" id="IPR037185">
    <property type="entry name" value="EmrE-like"/>
</dbReference>
<dbReference type="GO" id="GO:0005886">
    <property type="term" value="C:plasma membrane"/>
    <property type="evidence" value="ECO:0007669"/>
    <property type="project" value="UniProtKB-SubCell"/>
</dbReference>
<dbReference type="OrthoDB" id="10335101at2759"/>
<feature type="transmembrane region" description="Helical" evidence="6">
    <location>
        <begin position="223"/>
        <end position="243"/>
    </location>
</feature>
<feature type="transmembrane region" description="Helical" evidence="6">
    <location>
        <begin position="103"/>
        <end position="125"/>
    </location>
</feature>
<name>I0YQD7_COCSC</name>
<feature type="transmembrane region" description="Helical" evidence="6">
    <location>
        <begin position="131"/>
        <end position="151"/>
    </location>
</feature>
<sequence length="416" mass="45276">MEDRRSVLWDVFWYLLLVICHLLWGLFPVSCRFLQTKAKPPLEPMRLGFYVAAIAALGLLFTYTIPVSLIRCCCKRQIPEDDGIIDGSQEVQSKKKHALSEKITAILVLAISLGVLAFGGILAANYTSANWLQLLYMTAPLLVALLARAVLAIPIEPALWPSLGLTLLGSGMVVYGGSQNSTEGQQLGWNDAIGIGVGLISMLGMAVFYVYVQKTEGVIAEDLVLYVEYATMCLTLPFLSLALEPNDWDAVLHYDALEWGNLLFTSLGVYYGMNLLQQFIIRRVGASLFAMGTALRLVASIAGSWVLMGERIENWQEWAGSGVVALAITYYLFCQYKGKQPAEQPAGNLPTEPLMSGNDAAAATEAPVSRAMPVARRNSHALDQAALVCTPGSMPSLSFRGYLRPSGFNVPNVQGV</sequence>
<reference evidence="7 8" key="1">
    <citation type="journal article" date="2012" name="Genome Biol.">
        <title>The genome of the polar eukaryotic microalga coccomyxa subellipsoidea reveals traits of cold adaptation.</title>
        <authorList>
            <person name="Blanc G."/>
            <person name="Agarkova I."/>
            <person name="Grimwood J."/>
            <person name="Kuo A."/>
            <person name="Brueggeman A."/>
            <person name="Dunigan D."/>
            <person name="Gurnon J."/>
            <person name="Ladunga I."/>
            <person name="Lindquist E."/>
            <person name="Lucas S."/>
            <person name="Pangilinan J."/>
            <person name="Proschold T."/>
            <person name="Salamov A."/>
            <person name="Schmutz J."/>
            <person name="Weeks D."/>
            <person name="Yamada T."/>
            <person name="Claverie J.M."/>
            <person name="Grigoriev I."/>
            <person name="Van Etten J."/>
            <person name="Lomsadze A."/>
            <person name="Borodovsky M."/>
        </authorList>
    </citation>
    <scope>NUCLEOTIDE SEQUENCE [LARGE SCALE GENOMIC DNA]</scope>
    <source>
        <strain evidence="7 8">C-169</strain>
    </source>
</reference>
<dbReference type="EMBL" id="AGSI01000015">
    <property type="protein sequence ID" value="EIE20606.1"/>
    <property type="molecule type" value="Genomic_DNA"/>
</dbReference>
<keyword evidence="8" id="KW-1185">Reference proteome</keyword>
<comment type="caution">
    <text evidence="7">The sequence shown here is derived from an EMBL/GenBank/DDBJ whole genome shotgun (WGS) entry which is preliminary data.</text>
</comment>